<reference evidence="1 2" key="1">
    <citation type="journal article" date="2019" name="Plant Biotechnol. J.">
        <title>The red bayberry genome and genetic basis of sex determination.</title>
        <authorList>
            <person name="Jia H.M."/>
            <person name="Jia H.J."/>
            <person name="Cai Q.L."/>
            <person name="Wang Y."/>
            <person name="Zhao H.B."/>
            <person name="Yang W.F."/>
            <person name="Wang G.Y."/>
            <person name="Li Y.H."/>
            <person name="Zhan D.L."/>
            <person name="Shen Y.T."/>
            <person name="Niu Q.F."/>
            <person name="Chang L."/>
            <person name="Qiu J."/>
            <person name="Zhao L."/>
            <person name="Xie H.B."/>
            <person name="Fu W.Y."/>
            <person name="Jin J."/>
            <person name="Li X.W."/>
            <person name="Jiao Y."/>
            <person name="Zhou C.C."/>
            <person name="Tu T."/>
            <person name="Chai C.Y."/>
            <person name="Gao J.L."/>
            <person name="Fan L.J."/>
            <person name="van de Weg E."/>
            <person name="Wang J.Y."/>
            <person name="Gao Z.S."/>
        </authorList>
    </citation>
    <scope>NUCLEOTIDE SEQUENCE [LARGE SCALE GENOMIC DNA]</scope>
    <source>
        <tissue evidence="1">Leaves</tissue>
    </source>
</reference>
<proteinExistence type="predicted"/>
<accession>A0A6A1UL95</accession>
<gene>
    <name evidence="1" type="ORF">CJ030_MR0G004711</name>
</gene>
<evidence type="ECO:0000313" key="2">
    <source>
        <dbReference type="Proteomes" id="UP000516437"/>
    </source>
</evidence>
<evidence type="ECO:0000313" key="1">
    <source>
        <dbReference type="EMBL" id="KAB1201175.1"/>
    </source>
</evidence>
<sequence length="249" mass="27612">MADFTPNLDDGEVWLPSDIFHNEVVPASSLRNRNYSCMDDMTERFAAFTLLQHRRNVSKPPPNLLPNLERFRPAVRKYGSVSRVPQQHLSLNGGLENNAPDIYGYGTGPYFPGNKLLYEYQPLEPPQPQVNGEKQNPDRVLLDSLRTRVLQTRQNRLQNRLLPLQGSGGFGLSTGGFVKESGGTGVFIPRILSTTTTTSGTTPSTTTADIRKKRGESAAALQNSCSFFFLGSIFSVLTRLTWGCLYLAL</sequence>
<dbReference type="AlphaFoldDB" id="A0A6A1UL95"/>
<keyword evidence="2" id="KW-1185">Reference proteome</keyword>
<dbReference type="Proteomes" id="UP000516437">
    <property type="component" value="Unassembled WGS sequence"/>
</dbReference>
<comment type="caution">
    <text evidence="1">The sequence shown here is derived from an EMBL/GenBank/DDBJ whole genome shotgun (WGS) entry which is preliminary data.</text>
</comment>
<dbReference type="OrthoDB" id="1888697at2759"/>
<name>A0A6A1UL95_9ROSI</name>
<dbReference type="EMBL" id="RXIC02000092">
    <property type="protein sequence ID" value="KAB1201175.1"/>
    <property type="molecule type" value="Genomic_DNA"/>
</dbReference>
<protein>
    <submittedName>
        <fullName evidence="1">Uncharacterized protein</fullName>
    </submittedName>
</protein>
<organism evidence="1 2">
    <name type="scientific">Morella rubra</name>
    <name type="common">Chinese bayberry</name>
    <dbReference type="NCBI Taxonomy" id="262757"/>
    <lineage>
        <taxon>Eukaryota</taxon>
        <taxon>Viridiplantae</taxon>
        <taxon>Streptophyta</taxon>
        <taxon>Embryophyta</taxon>
        <taxon>Tracheophyta</taxon>
        <taxon>Spermatophyta</taxon>
        <taxon>Magnoliopsida</taxon>
        <taxon>eudicotyledons</taxon>
        <taxon>Gunneridae</taxon>
        <taxon>Pentapetalae</taxon>
        <taxon>rosids</taxon>
        <taxon>fabids</taxon>
        <taxon>Fagales</taxon>
        <taxon>Myricaceae</taxon>
        <taxon>Morella</taxon>
    </lineage>
</organism>